<gene>
    <name evidence="12" type="ORF">rosag_00130</name>
</gene>
<reference evidence="12" key="1">
    <citation type="submission" date="2022-08" db="EMBL/GenBank/DDBJ databases">
        <title>Draft genome sequencing of Roseisolibacter agri AW1220.</title>
        <authorList>
            <person name="Tobiishi Y."/>
            <person name="Tonouchi A."/>
        </authorList>
    </citation>
    <scope>NUCLEOTIDE SEQUENCE</scope>
    <source>
        <strain evidence="12">AW1220</strain>
    </source>
</reference>
<evidence type="ECO:0000256" key="8">
    <source>
        <dbReference type="PIRSR" id="PIRSR036421-1"/>
    </source>
</evidence>
<evidence type="ECO:0000256" key="9">
    <source>
        <dbReference type="SAM" id="MobiDB-lite"/>
    </source>
</evidence>
<dbReference type="AlphaFoldDB" id="A0AA37V015"/>
<dbReference type="EMBL" id="BRXS01000001">
    <property type="protein sequence ID" value="GLC23500.1"/>
    <property type="molecule type" value="Genomic_DNA"/>
</dbReference>
<dbReference type="GO" id="GO:0008236">
    <property type="term" value="F:serine-type peptidase activity"/>
    <property type="evidence" value="ECO:0007669"/>
    <property type="project" value="UniProtKB-UniRule"/>
</dbReference>
<dbReference type="PANTHER" id="PTHR43253">
    <property type="entry name" value="TRICORN PROTEASE HOMOLOG 2-RELATED"/>
    <property type="match status" value="1"/>
</dbReference>
<evidence type="ECO:0000256" key="2">
    <source>
        <dbReference type="ARBA" id="ARBA00008524"/>
    </source>
</evidence>
<dbReference type="SUPFAM" id="SSF52096">
    <property type="entry name" value="ClpP/crotonase"/>
    <property type="match status" value="1"/>
</dbReference>
<dbReference type="EC" id="3.4.21.-" evidence="7"/>
<feature type="signal peptide" evidence="10">
    <location>
        <begin position="1"/>
        <end position="22"/>
    </location>
</feature>
<dbReference type="GO" id="GO:0005737">
    <property type="term" value="C:cytoplasm"/>
    <property type="evidence" value="ECO:0007669"/>
    <property type="project" value="UniProtKB-SubCell"/>
</dbReference>
<keyword evidence="4 7" id="KW-0645">Protease</keyword>
<dbReference type="Pfam" id="PF03572">
    <property type="entry name" value="Peptidase_S41"/>
    <property type="match status" value="1"/>
</dbReference>
<dbReference type="Pfam" id="PF14684">
    <property type="entry name" value="Tricorn_C1"/>
    <property type="match status" value="1"/>
</dbReference>
<evidence type="ECO:0000256" key="10">
    <source>
        <dbReference type="SAM" id="SignalP"/>
    </source>
</evidence>
<dbReference type="RefSeq" id="WP_284347937.1">
    <property type="nucleotide sequence ID" value="NZ_BRXS01000001.1"/>
</dbReference>
<dbReference type="Pfam" id="PF26550">
    <property type="entry name" value="Tricorn_2nd"/>
    <property type="match status" value="1"/>
</dbReference>
<evidence type="ECO:0000256" key="6">
    <source>
        <dbReference type="ARBA" id="ARBA00022825"/>
    </source>
</evidence>
<dbReference type="Proteomes" id="UP001161325">
    <property type="component" value="Unassembled WGS sequence"/>
</dbReference>
<dbReference type="InterPro" id="IPR005151">
    <property type="entry name" value="Tail-specific_protease"/>
</dbReference>
<dbReference type="Pfam" id="PF26549">
    <property type="entry name" value="Tricorn_N"/>
    <property type="match status" value="1"/>
</dbReference>
<dbReference type="PIRSF" id="PIRSF036421">
    <property type="entry name" value="Tricorn_protease"/>
    <property type="match status" value="1"/>
</dbReference>
<dbReference type="SUPFAM" id="SSF82171">
    <property type="entry name" value="DPP6 N-terminal domain-like"/>
    <property type="match status" value="2"/>
</dbReference>
<comment type="similarity">
    <text evidence="2 7">Belongs to the peptidase S41B family.</text>
</comment>
<evidence type="ECO:0000256" key="4">
    <source>
        <dbReference type="ARBA" id="ARBA00022670"/>
    </source>
</evidence>
<evidence type="ECO:0000256" key="7">
    <source>
        <dbReference type="PIRNR" id="PIRNR036421"/>
    </source>
</evidence>
<sequence>MSPQLPRAALAVALAAALPLGAQSPSATRLLRMPSVSAQHVAFTYANNVWVVERAGGNARRLTSFQGETTNPKLSPDGRWVAFSAEYGGNTDVYVVPVQGGQPKRLTWHASPDQVQGWTPDGAAIVFASNRATAAPTAAPRFWTVPAAGGPEAAMPMPRAFQGKISPDGKRVAYRMNNSWDDERRNYRGGQNRPIWIMDLASHTVETPTWTDSKDIDPVWLGSSVYFISDRDGVQNVWAYDGKDRPLRQLTRFTDFDVKTLDAGGGVLVFEQAGYLHELDPASGRTKRLDIAVAGDFPWMMPQWKDVANRMTDLALSPTGKRAAVEARGEIFTIPAEKGDVRNLTHASGSAEIAPVWSPDGRSVAYFSDRSGEYRLYVTQQEGIAPPREIALPEPSRPYAPAWSPDGRRIAYQDSHLNLWVLDVASGRATRADTDPHFSGSRTIVPVWSPDSRYIAYPKRLPSLYRAIFLYDVEAGRARQVTDGLADATQPAWDASGKYLWFMASTNFAMNSGLLDMSAYEHEQTRGLYLMVLAKGEPSPLLPESDEEAARAGRAPQQPGRDMPPADSSATPASATRAASAQPRDTAARAAAIGPRSTTVRIDFDGLQQRIIAVQDVAIRDYAQLRAGAPGTVYFVEAVPQTGTSAQGGFGGGGGTLHRYQLTTRRAAPFATNVAQYVVSADGKKLLYRTPGQQAALFLVDADKAAPTAGQGRLNAQLRAYVDPKAEFAQIFAEGWRNQRNNFYVKNLHGTDWPAMRKMYEPLLAHVNHRADLNYLIDMMGAETAIGHSYVRGGDMPEVPTSTAGLLGADFTVEGGRYRIARIYDAESWNPELRAPLAMPGVNVARGDYVLAVNGVELTAPDNLYRLLDGTANRQTVLTVNATPSMAGARQVTVIPIANEQGLRTRAWVERNRRLVDSLSGGRIAYVYVPNTGQPGYTSFNRYYFAQQDRQGAVIDERFNGGGSAADYIVDILGRDFDGYFNNPVGDRVPYTSPAAGIWGPKVMIINEMAGSGGDLMPYMFKRRGIGPLVGKRTWGGLVATTDTPPFVDGGSMIAPRFGFFSREGKFAVENEGVAPDIDVENWPKEVIAGRDPQLERAVQEALRLLAAKPIDRMMKEPTAPTWGKRGTNP</sequence>
<dbReference type="Pfam" id="PF14685">
    <property type="entry name" value="PDZ_Tricorn"/>
    <property type="match status" value="1"/>
</dbReference>
<dbReference type="InterPro" id="IPR036034">
    <property type="entry name" value="PDZ_sf"/>
</dbReference>
<evidence type="ECO:0000313" key="12">
    <source>
        <dbReference type="EMBL" id="GLC23500.1"/>
    </source>
</evidence>
<feature type="active site" description="Charge relay system" evidence="8">
    <location>
        <position position="1070"/>
    </location>
</feature>
<evidence type="ECO:0000256" key="5">
    <source>
        <dbReference type="ARBA" id="ARBA00022801"/>
    </source>
</evidence>
<feature type="active site" description="Charge relay system" evidence="8">
    <location>
        <position position="788"/>
    </location>
</feature>
<feature type="domain" description="Tail specific protease" evidence="11">
    <location>
        <begin position="887"/>
        <end position="1081"/>
    </location>
</feature>
<keyword evidence="10" id="KW-0732">Signal</keyword>
<dbReference type="InterPro" id="IPR015943">
    <property type="entry name" value="WD40/YVTN_repeat-like_dom_sf"/>
</dbReference>
<dbReference type="Gene3D" id="2.120.10.60">
    <property type="entry name" value="Tricorn protease N-terminal domain"/>
    <property type="match status" value="1"/>
</dbReference>
<evidence type="ECO:0000256" key="1">
    <source>
        <dbReference type="ARBA" id="ARBA00004496"/>
    </source>
</evidence>
<keyword evidence="5 7" id="KW-0378">Hydrolase</keyword>
<feature type="compositionally biased region" description="Low complexity" evidence="9">
    <location>
        <begin position="565"/>
        <end position="592"/>
    </location>
</feature>
<dbReference type="SUPFAM" id="SSF50156">
    <property type="entry name" value="PDZ domain-like"/>
    <property type="match status" value="1"/>
</dbReference>
<dbReference type="Gene3D" id="2.130.10.10">
    <property type="entry name" value="YVTN repeat-like/Quinoprotein amine dehydrogenase"/>
    <property type="match status" value="1"/>
</dbReference>
<dbReference type="InterPro" id="IPR028204">
    <property type="entry name" value="Tricorn_C1"/>
</dbReference>
<dbReference type="SMART" id="SM00245">
    <property type="entry name" value="TSPc"/>
    <property type="match status" value="1"/>
</dbReference>
<dbReference type="CDD" id="cd07562">
    <property type="entry name" value="Peptidase_S41_TRI"/>
    <property type="match status" value="1"/>
</dbReference>
<dbReference type="InterPro" id="IPR029045">
    <property type="entry name" value="ClpP/crotonase-like_dom_sf"/>
</dbReference>
<evidence type="ECO:0000259" key="11">
    <source>
        <dbReference type="SMART" id="SM00245"/>
    </source>
</evidence>
<feature type="region of interest" description="Disordered" evidence="9">
    <location>
        <begin position="540"/>
        <end position="592"/>
    </location>
</feature>
<comment type="function">
    <text evidence="7">Degrades oligopeptides.</text>
</comment>
<proteinExistence type="inferred from homology"/>
<keyword evidence="6 7" id="KW-0720">Serine protease</keyword>
<dbReference type="CDD" id="cd10828">
    <property type="entry name" value="cpPDZ_Tricorn-protease"/>
    <property type="match status" value="1"/>
</dbReference>
<dbReference type="Gene3D" id="3.90.226.10">
    <property type="entry name" value="2-enoyl-CoA Hydratase, Chain A, domain 1"/>
    <property type="match status" value="1"/>
</dbReference>
<comment type="subcellular location">
    <subcellularLocation>
        <location evidence="1 7">Cytoplasm</location>
    </subcellularLocation>
</comment>
<keyword evidence="3 7" id="KW-0963">Cytoplasm</keyword>
<dbReference type="PANTHER" id="PTHR43253:SF1">
    <property type="entry name" value="TRICORN PROTEASE HOMOLOG 2-RELATED"/>
    <property type="match status" value="1"/>
</dbReference>
<evidence type="ECO:0000256" key="3">
    <source>
        <dbReference type="ARBA" id="ARBA00022490"/>
    </source>
</evidence>
<dbReference type="Gene3D" id="3.30.750.44">
    <property type="match status" value="1"/>
</dbReference>
<dbReference type="InterPro" id="IPR029414">
    <property type="entry name" value="Tricorn_PDZ"/>
</dbReference>
<keyword evidence="13" id="KW-1185">Reference proteome</keyword>
<dbReference type="InterPro" id="IPR012393">
    <property type="entry name" value="Tricorn_protease"/>
</dbReference>
<organism evidence="12 13">
    <name type="scientific">Roseisolibacter agri</name>
    <dbReference type="NCBI Taxonomy" id="2014610"/>
    <lineage>
        <taxon>Bacteria</taxon>
        <taxon>Pseudomonadati</taxon>
        <taxon>Gemmatimonadota</taxon>
        <taxon>Gemmatimonadia</taxon>
        <taxon>Gemmatimonadales</taxon>
        <taxon>Gemmatimonadaceae</taxon>
        <taxon>Roseisolibacter</taxon>
    </lineage>
</organism>
<dbReference type="Gene3D" id="2.30.42.10">
    <property type="match status" value="1"/>
</dbReference>
<name>A0AA37V015_9BACT</name>
<comment type="caution">
    <text evidence="12">The sequence shown here is derived from an EMBL/GenBank/DDBJ whole genome shotgun (WGS) entry which is preliminary data.</text>
</comment>
<feature type="chain" id="PRO_5041446344" description="Tricorn protease homolog" evidence="10">
    <location>
        <begin position="23"/>
        <end position="1130"/>
    </location>
</feature>
<dbReference type="GO" id="GO:0006508">
    <property type="term" value="P:proteolysis"/>
    <property type="evidence" value="ECO:0007669"/>
    <property type="project" value="UniProtKB-UniRule"/>
</dbReference>
<feature type="active site" description="Nucleophile" evidence="8">
    <location>
        <position position="1012"/>
    </location>
</feature>
<evidence type="ECO:0000313" key="13">
    <source>
        <dbReference type="Proteomes" id="UP001161325"/>
    </source>
</evidence>
<accession>A0AA37V015</accession>
<protein>
    <recommendedName>
        <fullName evidence="7">Tricorn protease homolog</fullName>
        <ecNumber evidence="7">3.4.21.-</ecNumber>
    </recommendedName>
</protein>